<evidence type="ECO:0000259" key="4">
    <source>
        <dbReference type="Pfam" id="PF07859"/>
    </source>
</evidence>
<dbReference type="InterPro" id="IPR017157">
    <property type="entry name" value="Arylacetamide_deacetylase"/>
</dbReference>
<accession>A0A8W8K8I6</accession>
<keyword evidence="6" id="KW-1185">Reference proteome</keyword>
<dbReference type="InterPro" id="IPR013094">
    <property type="entry name" value="AB_hydrolase_3"/>
</dbReference>
<dbReference type="GO" id="GO:0052689">
    <property type="term" value="F:carboxylic ester hydrolase activity"/>
    <property type="evidence" value="ECO:0007669"/>
    <property type="project" value="InterPro"/>
</dbReference>
<dbReference type="EnsemblMetazoa" id="G22883.2">
    <property type="protein sequence ID" value="G22883.2:cds"/>
    <property type="gene ID" value="G22883"/>
</dbReference>
<dbReference type="PANTHER" id="PTHR48081">
    <property type="entry name" value="AB HYDROLASE SUPERFAMILY PROTEIN C4A8.06C"/>
    <property type="match status" value="1"/>
</dbReference>
<feature type="active site" evidence="3">
    <location>
        <position position="199"/>
    </location>
</feature>
<proteinExistence type="inferred from homology"/>
<feature type="domain" description="Alpha/beta hydrolase fold-3" evidence="4">
    <location>
        <begin position="325"/>
        <end position="390"/>
    </location>
</feature>
<dbReference type="InterPro" id="IPR050300">
    <property type="entry name" value="GDXG_lipolytic_enzyme"/>
</dbReference>
<feature type="domain" description="Alpha/beta hydrolase fold-3" evidence="4">
    <location>
        <begin position="119"/>
        <end position="259"/>
    </location>
</feature>
<sequence>MKLFYVVTFIVLMVAIILPLGLNVRVPEPVAEKTTLRIMEGCLKGVGYIIGASVALGLTEANSPFLKEVGNNIYRVCTTGRLWMAQTKGLKITDQVMSGIPVRVYEPESSIQQTNRPVLLYLHGGGWAFLSIGKHNYDHLCQKLAKDANIVVISVDYRLSPQNPYPAGLDDVTSIVMHVSENSRSLGIDPGRIAVGGDSAGGNLAAAVQLRPETRGKLSMLLLLVPVLQGVNMKTISFTENVEYLHNSINNPGQVVYFFHYMSLDHSLFNAFRNNLHTSAEFKKGKYRFLFDQRKYLPAEYIRSAKLKQMGNDIEQVGNETLFNKLKDKLLTPTIFPMMASDDELSKFPFTYVMAAGYDLIRDDAIMFAERLRHLNVEVQLSHFPDGFHNDLIMFDGPFKTDVGVRTVIDMVKVLKKL</sequence>
<evidence type="ECO:0000256" key="3">
    <source>
        <dbReference type="PIRSR" id="PIRSR037251-1"/>
    </source>
</evidence>
<organism evidence="5 6">
    <name type="scientific">Magallana gigas</name>
    <name type="common">Pacific oyster</name>
    <name type="synonym">Crassostrea gigas</name>
    <dbReference type="NCBI Taxonomy" id="29159"/>
    <lineage>
        <taxon>Eukaryota</taxon>
        <taxon>Metazoa</taxon>
        <taxon>Spiralia</taxon>
        <taxon>Lophotrochozoa</taxon>
        <taxon>Mollusca</taxon>
        <taxon>Bivalvia</taxon>
        <taxon>Autobranchia</taxon>
        <taxon>Pteriomorphia</taxon>
        <taxon>Ostreida</taxon>
        <taxon>Ostreoidea</taxon>
        <taxon>Ostreidae</taxon>
        <taxon>Magallana</taxon>
    </lineage>
</organism>
<dbReference type="GO" id="GO:0016020">
    <property type="term" value="C:membrane"/>
    <property type="evidence" value="ECO:0007669"/>
    <property type="project" value="InterPro"/>
</dbReference>
<protein>
    <recommendedName>
        <fullName evidence="4">Alpha/beta hydrolase fold-3 domain-containing protein</fullName>
    </recommendedName>
</protein>
<keyword evidence="2" id="KW-0378">Hydrolase</keyword>
<evidence type="ECO:0000256" key="2">
    <source>
        <dbReference type="ARBA" id="ARBA00022801"/>
    </source>
</evidence>
<evidence type="ECO:0000313" key="6">
    <source>
        <dbReference type="Proteomes" id="UP000005408"/>
    </source>
</evidence>
<dbReference type="InterPro" id="IPR029058">
    <property type="entry name" value="AB_hydrolase_fold"/>
</dbReference>
<name>A0A8W8K8I6_MAGGI</name>
<dbReference type="AlphaFoldDB" id="A0A8W8K8I6"/>
<evidence type="ECO:0000313" key="5">
    <source>
        <dbReference type="EnsemblMetazoa" id="G22883.2:cds"/>
    </source>
</evidence>
<dbReference type="SUPFAM" id="SSF53474">
    <property type="entry name" value="alpha/beta-Hydrolases"/>
    <property type="match status" value="1"/>
</dbReference>
<dbReference type="Gene3D" id="3.40.50.1820">
    <property type="entry name" value="alpha/beta hydrolase"/>
    <property type="match status" value="1"/>
</dbReference>
<feature type="active site" evidence="3">
    <location>
        <position position="359"/>
    </location>
</feature>
<evidence type="ECO:0000256" key="1">
    <source>
        <dbReference type="ARBA" id="ARBA00010515"/>
    </source>
</evidence>
<dbReference type="Pfam" id="PF07859">
    <property type="entry name" value="Abhydrolase_3"/>
    <property type="match status" value="2"/>
</dbReference>
<comment type="similarity">
    <text evidence="1">Belongs to the 'GDXG' lipolytic enzyme family.</text>
</comment>
<feature type="active site" evidence="3">
    <location>
        <position position="389"/>
    </location>
</feature>
<reference evidence="5" key="1">
    <citation type="submission" date="2022-08" db="UniProtKB">
        <authorList>
            <consortium name="EnsemblMetazoa"/>
        </authorList>
    </citation>
    <scope>IDENTIFICATION</scope>
    <source>
        <strain evidence="5">05x7-T-G4-1.051#20</strain>
    </source>
</reference>
<dbReference type="Proteomes" id="UP000005408">
    <property type="component" value="Unassembled WGS sequence"/>
</dbReference>
<dbReference type="PIRSF" id="PIRSF037251">
    <property type="entry name" value="Arylacetamide_deacetylase"/>
    <property type="match status" value="1"/>
</dbReference>
<dbReference type="PANTHER" id="PTHR48081:SF8">
    <property type="entry name" value="ALPHA_BETA HYDROLASE FOLD-3 DOMAIN-CONTAINING PROTEIN-RELATED"/>
    <property type="match status" value="1"/>
</dbReference>